<evidence type="ECO:0000256" key="6">
    <source>
        <dbReference type="ARBA" id="ARBA00049348"/>
    </source>
</evidence>
<dbReference type="SUPFAM" id="SSF53155">
    <property type="entry name" value="Methylated DNA-protein cysteine methyltransferase domain"/>
    <property type="match status" value="1"/>
</dbReference>
<comment type="catalytic activity">
    <reaction evidence="1">
        <text>a 4-O-methyl-thymidine in DNA + L-cysteinyl-[protein] = a thymidine in DNA + S-methyl-L-cysteinyl-[protein]</text>
        <dbReference type="Rhea" id="RHEA:53428"/>
        <dbReference type="Rhea" id="RHEA-COMP:10131"/>
        <dbReference type="Rhea" id="RHEA-COMP:10132"/>
        <dbReference type="Rhea" id="RHEA-COMP:13555"/>
        <dbReference type="Rhea" id="RHEA-COMP:13556"/>
        <dbReference type="ChEBI" id="CHEBI:29950"/>
        <dbReference type="ChEBI" id="CHEBI:82612"/>
        <dbReference type="ChEBI" id="CHEBI:137386"/>
        <dbReference type="ChEBI" id="CHEBI:137387"/>
        <dbReference type="EC" id="2.1.1.63"/>
    </reaction>
</comment>
<dbReference type="Gene3D" id="1.10.10.10">
    <property type="entry name" value="Winged helix-like DNA-binding domain superfamily/Winged helix DNA-binding domain"/>
    <property type="match status" value="1"/>
</dbReference>
<reference evidence="8 9" key="1">
    <citation type="submission" date="2021-08" db="EMBL/GenBank/DDBJ databases">
        <authorList>
            <person name="Tuo L."/>
        </authorList>
    </citation>
    <scope>NUCLEOTIDE SEQUENCE [LARGE SCALE GENOMIC DNA]</scope>
    <source>
        <strain evidence="8 9">JCM 31229</strain>
    </source>
</reference>
<evidence type="ECO:0000256" key="2">
    <source>
        <dbReference type="ARBA" id="ARBA00022603"/>
    </source>
</evidence>
<evidence type="ECO:0000256" key="1">
    <source>
        <dbReference type="ARBA" id="ARBA00001286"/>
    </source>
</evidence>
<feature type="domain" description="Methylated-DNA-[protein]-cysteine S-methyltransferase DNA binding" evidence="7">
    <location>
        <begin position="96"/>
        <end position="174"/>
    </location>
</feature>
<dbReference type="Pfam" id="PF01035">
    <property type="entry name" value="DNA_binding_1"/>
    <property type="match status" value="1"/>
</dbReference>
<dbReference type="InterPro" id="IPR036388">
    <property type="entry name" value="WH-like_DNA-bd_sf"/>
</dbReference>
<keyword evidence="5" id="KW-0234">DNA repair</keyword>
<dbReference type="CDD" id="cd06445">
    <property type="entry name" value="ATase"/>
    <property type="match status" value="1"/>
</dbReference>
<dbReference type="RefSeq" id="WP_222991312.1">
    <property type="nucleotide sequence ID" value="NZ_JAINVV010000008.1"/>
</dbReference>
<dbReference type="EMBL" id="JAINVV010000008">
    <property type="protein sequence ID" value="MBY8824230.1"/>
    <property type="molecule type" value="Genomic_DNA"/>
</dbReference>
<keyword evidence="9" id="KW-1185">Reference proteome</keyword>
<keyword evidence="4" id="KW-0227">DNA damage</keyword>
<dbReference type="InterPro" id="IPR036631">
    <property type="entry name" value="MGMT_N_sf"/>
</dbReference>
<evidence type="ECO:0000313" key="9">
    <source>
        <dbReference type="Proteomes" id="UP000706039"/>
    </source>
</evidence>
<dbReference type="NCBIfam" id="TIGR00589">
    <property type="entry name" value="ogt"/>
    <property type="match status" value="1"/>
</dbReference>
<comment type="caution">
    <text evidence="8">The sequence shown here is derived from an EMBL/GenBank/DDBJ whole genome shotgun (WGS) entry which is preliminary data.</text>
</comment>
<keyword evidence="2" id="KW-0489">Methyltransferase</keyword>
<dbReference type="Proteomes" id="UP000706039">
    <property type="component" value="Unassembled WGS sequence"/>
</dbReference>
<evidence type="ECO:0000256" key="3">
    <source>
        <dbReference type="ARBA" id="ARBA00022679"/>
    </source>
</evidence>
<name>A0ABS7PSB6_9SPHN</name>
<accession>A0ABS7PSB6</accession>
<dbReference type="InterPro" id="IPR014048">
    <property type="entry name" value="MethylDNA_cys_MeTrfase_DNA-bd"/>
</dbReference>
<dbReference type="Gene3D" id="3.30.160.70">
    <property type="entry name" value="Methylated DNA-protein cysteine methyltransferase domain"/>
    <property type="match status" value="1"/>
</dbReference>
<keyword evidence="3" id="KW-0808">Transferase</keyword>
<comment type="catalytic activity">
    <reaction evidence="6">
        <text>a 6-O-methyl-2'-deoxyguanosine in DNA + L-cysteinyl-[protein] = S-methyl-L-cysteinyl-[protein] + a 2'-deoxyguanosine in DNA</text>
        <dbReference type="Rhea" id="RHEA:24000"/>
        <dbReference type="Rhea" id="RHEA-COMP:10131"/>
        <dbReference type="Rhea" id="RHEA-COMP:10132"/>
        <dbReference type="Rhea" id="RHEA-COMP:11367"/>
        <dbReference type="Rhea" id="RHEA-COMP:11368"/>
        <dbReference type="ChEBI" id="CHEBI:29950"/>
        <dbReference type="ChEBI" id="CHEBI:82612"/>
        <dbReference type="ChEBI" id="CHEBI:85445"/>
        <dbReference type="ChEBI" id="CHEBI:85448"/>
        <dbReference type="EC" id="2.1.1.63"/>
    </reaction>
</comment>
<evidence type="ECO:0000259" key="7">
    <source>
        <dbReference type="Pfam" id="PF01035"/>
    </source>
</evidence>
<dbReference type="PROSITE" id="PS00374">
    <property type="entry name" value="MGMT"/>
    <property type="match status" value="1"/>
</dbReference>
<sequence length="175" mass="18432">MSTDDRPFAGQTLSYGFIETPLGVALVAASERGVAAILIGSDRARLLRDLHAALEGATLRGDATAMTETLDAVATLLAYPEKGASFALDLRGSPLELAVWKALRMVPGGQTIGYGELARWLNIAATAQEVGAACAANRIAVAVPCHRVVKADGGISGYRWGVERKRRLINMEAVA</sequence>
<proteinExistence type="predicted"/>
<evidence type="ECO:0000256" key="5">
    <source>
        <dbReference type="ARBA" id="ARBA00023204"/>
    </source>
</evidence>
<organism evidence="8 9">
    <name type="scientific">Sphingomonas colocasiae</name>
    <dbReference type="NCBI Taxonomy" id="1848973"/>
    <lineage>
        <taxon>Bacteria</taxon>
        <taxon>Pseudomonadati</taxon>
        <taxon>Pseudomonadota</taxon>
        <taxon>Alphaproteobacteria</taxon>
        <taxon>Sphingomonadales</taxon>
        <taxon>Sphingomonadaceae</taxon>
        <taxon>Sphingomonas</taxon>
    </lineage>
</organism>
<dbReference type="InterPro" id="IPR001497">
    <property type="entry name" value="MethylDNA_cys_MeTrfase_AS"/>
</dbReference>
<protein>
    <submittedName>
        <fullName evidence="8">Methylated-DNA--[protein]-cysteine S-methyltransferase</fullName>
    </submittedName>
</protein>
<dbReference type="PANTHER" id="PTHR10815">
    <property type="entry name" value="METHYLATED-DNA--PROTEIN-CYSTEINE METHYLTRANSFERASE"/>
    <property type="match status" value="1"/>
</dbReference>
<dbReference type="InterPro" id="IPR036217">
    <property type="entry name" value="MethylDNA_cys_MeTrfase_DNAb"/>
</dbReference>
<evidence type="ECO:0000256" key="4">
    <source>
        <dbReference type="ARBA" id="ARBA00022763"/>
    </source>
</evidence>
<gene>
    <name evidence="8" type="ORF">K7G82_18135</name>
</gene>
<dbReference type="PANTHER" id="PTHR10815:SF14">
    <property type="entry name" value="BIFUNCTIONAL TRANSCRIPTIONAL ACTIVATOR_DNA REPAIR ENZYME ADA"/>
    <property type="match status" value="1"/>
</dbReference>
<dbReference type="SUPFAM" id="SSF46767">
    <property type="entry name" value="Methylated DNA-protein cysteine methyltransferase, C-terminal domain"/>
    <property type="match status" value="1"/>
</dbReference>
<evidence type="ECO:0000313" key="8">
    <source>
        <dbReference type="EMBL" id="MBY8824230.1"/>
    </source>
</evidence>